<dbReference type="Proteomes" id="UP000299102">
    <property type="component" value="Unassembled WGS sequence"/>
</dbReference>
<feature type="compositionally biased region" description="Basic and acidic residues" evidence="1">
    <location>
        <begin position="28"/>
        <end position="41"/>
    </location>
</feature>
<organism evidence="2 3">
    <name type="scientific">Eumeta variegata</name>
    <name type="common">Bagworm moth</name>
    <name type="synonym">Eumeta japonica</name>
    <dbReference type="NCBI Taxonomy" id="151549"/>
    <lineage>
        <taxon>Eukaryota</taxon>
        <taxon>Metazoa</taxon>
        <taxon>Ecdysozoa</taxon>
        <taxon>Arthropoda</taxon>
        <taxon>Hexapoda</taxon>
        <taxon>Insecta</taxon>
        <taxon>Pterygota</taxon>
        <taxon>Neoptera</taxon>
        <taxon>Endopterygota</taxon>
        <taxon>Lepidoptera</taxon>
        <taxon>Glossata</taxon>
        <taxon>Ditrysia</taxon>
        <taxon>Tineoidea</taxon>
        <taxon>Psychidae</taxon>
        <taxon>Oiketicinae</taxon>
        <taxon>Eumeta</taxon>
    </lineage>
</organism>
<evidence type="ECO:0000256" key="1">
    <source>
        <dbReference type="SAM" id="MobiDB-lite"/>
    </source>
</evidence>
<evidence type="ECO:0000313" key="3">
    <source>
        <dbReference type="Proteomes" id="UP000299102"/>
    </source>
</evidence>
<keyword evidence="3" id="KW-1185">Reference proteome</keyword>
<feature type="region of interest" description="Disordered" evidence="1">
    <location>
        <begin position="24"/>
        <end position="61"/>
    </location>
</feature>
<sequence length="86" mass="9916">MTSVFFKAVKKNSCTQRPPRRLYAVHATTDDEKQTKGEQRMRHSSPTPDGTRRRARHSSHSTLHSIYPHYFSLHKNVADQSLEALP</sequence>
<gene>
    <name evidence="2" type="ORF">EVAR_45797_1</name>
</gene>
<protein>
    <submittedName>
        <fullName evidence="2">Uncharacterized protein</fullName>
    </submittedName>
</protein>
<accession>A0A4C1X247</accession>
<dbReference type="AlphaFoldDB" id="A0A4C1X247"/>
<reference evidence="2 3" key="1">
    <citation type="journal article" date="2019" name="Commun. Biol.">
        <title>The bagworm genome reveals a unique fibroin gene that provides high tensile strength.</title>
        <authorList>
            <person name="Kono N."/>
            <person name="Nakamura H."/>
            <person name="Ohtoshi R."/>
            <person name="Tomita M."/>
            <person name="Numata K."/>
            <person name="Arakawa K."/>
        </authorList>
    </citation>
    <scope>NUCLEOTIDE SEQUENCE [LARGE SCALE GENOMIC DNA]</scope>
</reference>
<proteinExistence type="predicted"/>
<evidence type="ECO:0000313" key="2">
    <source>
        <dbReference type="EMBL" id="GBP57042.1"/>
    </source>
</evidence>
<comment type="caution">
    <text evidence="2">The sequence shown here is derived from an EMBL/GenBank/DDBJ whole genome shotgun (WGS) entry which is preliminary data.</text>
</comment>
<name>A0A4C1X247_EUMVA</name>
<dbReference type="EMBL" id="BGZK01000707">
    <property type="protein sequence ID" value="GBP57042.1"/>
    <property type="molecule type" value="Genomic_DNA"/>
</dbReference>